<evidence type="ECO:0000259" key="2">
    <source>
        <dbReference type="PROSITE" id="PS50055"/>
    </source>
</evidence>
<evidence type="ECO:0000313" key="4">
    <source>
        <dbReference type="EMBL" id="KAH3724980.1"/>
    </source>
</evidence>
<sequence>MDSRAELSTETVSHHLQPLDRPSAQKDSDMELDNGNEVVDDSESDVGSEIWPFPFLRSRNIQIHEPDEKDEFEDCNDNVLDPDYHPEEDSQESDSDCGNLRDNFGKTGKKKQTNAAAFYYRSNYVNAVYINHESFDARFILFSSWQKKTKVCKISDIMHLLIGAQDLATDCPMVVQCLDGYTRSGLFTVLWCIVERIKRDGEVAVAESVRMVKRRCQRIIPNQEQYRFCYELAKQYADGCNTYENTEDGIRGEKINNNLPLIHKICLDIHL</sequence>
<dbReference type="GO" id="GO:0004725">
    <property type="term" value="F:protein tyrosine phosphatase activity"/>
    <property type="evidence" value="ECO:0007669"/>
    <property type="project" value="InterPro"/>
</dbReference>
<name>A0A9D4CGU0_DREPO</name>
<dbReference type="InterPro" id="IPR029021">
    <property type="entry name" value="Prot-tyrosine_phosphatase-like"/>
</dbReference>
<evidence type="ECO:0000256" key="1">
    <source>
        <dbReference type="SAM" id="MobiDB-lite"/>
    </source>
</evidence>
<feature type="domain" description="Tyrosine-protein phosphatase" evidence="2">
    <location>
        <begin position="1"/>
        <end position="236"/>
    </location>
</feature>
<feature type="region of interest" description="Disordered" evidence="1">
    <location>
        <begin position="66"/>
        <end position="101"/>
    </location>
</feature>
<reference evidence="4" key="2">
    <citation type="submission" date="2020-11" db="EMBL/GenBank/DDBJ databases">
        <authorList>
            <person name="McCartney M.A."/>
            <person name="Auch B."/>
            <person name="Kono T."/>
            <person name="Mallez S."/>
            <person name="Becker A."/>
            <person name="Gohl D.M."/>
            <person name="Silverstein K.A.T."/>
            <person name="Koren S."/>
            <person name="Bechman K.B."/>
            <person name="Herman A."/>
            <person name="Abrahante J.E."/>
            <person name="Garbe J."/>
        </authorList>
    </citation>
    <scope>NUCLEOTIDE SEQUENCE</scope>
    <source>
        <strain evidence="4">Duluth1</strain>
        <tissue evidence="4">Whole animal</tissue>
    </source>
</reference>
<comment type="caution">
    <text evidence="4">The sequence shown here is derived from an EMBL/GenBank/DDBJ whole genome shotgun (WGS) entry which is preliminary data.</text>
</comment>
<organism evidence="4 5">
    <name type="scientific">Dreissena polymorpha</name>
    <name type="common">Zebra mussel</name>
    <name type="synonym">Mytilus polymorpha</name>
    <dbReference type="NCBI Taxonomy" id="45954"/>
    <lineage>
        <taxon>Eukaryota</taxon>
        <taxon>Metazoa</taxon>
        <taxon>Spiralia</taxon>
        <taxon>Lophotrochozoa</taxon>
        <taxon>Mollusca</taxon>
        <taxon>Bivalvia</taxon>
        <taxon>Autobranchia</taxon>
        <taxon>Heteroconchia</taxon>
        <taxon>Euheterodonta</taxon>
        <taxon>Imparidentia</taxon>
        <taxon>Neoheterodontei</taxon>
        <taxon>Myida</taxon>
        <taxon>Dreissenoidea</taxon>
        <taxon>Dreissenidae</taxon>
        <taxon>Dreissena</taxon>
    </lineage>
</organism>
<protein>
    <recommendedName>
        <fullName evidence="6">Tyrosine-protein phosphatase domain-containing protein</fullName>
    </recommendedName>
</protein>
<dbReference type="EMBL" id="JAIWYP010000012">
    <property type="protein sequence ID" value="KAH3724980.1"/>
    <property type="molecule type" value="Genomic_DNA"/>
</dbReference>
<dbReference type="InterPro" id="IPR000387">
    <property type="entry name" value="Tyr_Pase_dom"/>
</dbReference>
<dbReference type="SMART" id="SM00404">
    <property type="entry name" value="PTPc_motif"/>
    <property type="match status" value="1"/>
</dbReference>
<dbReference type="PROSITE" id="PS50056">
    <property type="entry name" value="TYR_PHOSPHATASE_2"/>
    <property type="match status" value="1"/>
</dbReference>
<keyword evidence="5" id="KW-1185">Reference proteome</keyword>
<evidence type="ECO:0000259" key="3">
    <source>
        <dbReference type="PROSITE" id="PS50056"/>
    </source>
</evidence>
<feature type="region of interest" description="Disordered" evidence="1">
    <location>
        <begin position="1"/>
        <end position="47"/>
    </location>
</feature>
<evidence type="ECO:0008006" key="6">
    <source>
        <dbReference type="Google" id="ProtNLM"/>
    </source>
</evidence>
<dbReference type="Gene3D" id="3.90.190.10">
    <property type="entry name" value="Protein tyrosine phosphatase superfamily"/>
    <property type="match status" value="1"/>
</dbReference>
<dbReference type="AlphaFoldDB" id="A0A9D4CGU0"/>
<dbReference type="Pfam" id="PF00102">
    <property type="entry name" value="Y_phosphatase"/>
    <property type="match status" value="1"/>
</dbReference>
<dbReference type="PRINTS" id="PR00700">
    <property type="entry name" value="PRTYPHPHTASE"/>
</dbReference>
<feature type="compositionally biased region" description="Acidic residues" evidence="1">
    <location>
        <begin position="30"/>
        <end position="46"/>
    </location>
</feature>
<dbReference type="SUPFAM" id="SSF52799">
    <property type="entry name" value="(Phosphotyrosine protein) phosphatases II"/>
    <property type="match status" value="1"/>
</dbReference>
<dbReference type="Proteomes" id="UP000828390">
    <property type="component" value="Unassembled WGS sequence"/>
</dbReference>
<accession>A0A9D4CGU0</accession>
<reference evidence="4" key="1">
    <citation type="journal article" date="2019" name="bioRxiv">
        <title>The Genome of the Zebra Mussel, Dreissena polymorpha: A Resource for Invasive Species Research.</title>
        <authorList>
            <person name="McCartney M.A."/>
            <person name="Auch B."/>
            <person name="Kono T."/>
            <person name="Mallez S."/>
            <person name="Zhang Y."/>
            <person name="Obille A."/>
            <person name="Becker A."/>
            <person name="Abrahante J.E."/>
            <person name="Garbe J."/>
            <person name="Badalamenti J.P."/>
            <person name="Herman A."/>
            <person name="Mangelson H."/>
            <person name="Liachko I."/>
            <person name="Sullivan S."/>
            <person name="Sone E.D."/>
            <person name="Koren S."/>
            <person name="Silverstein K.A.T."/>
            <person name="Beckman K.B."/>
            <person name="Gohl D.M."/>
        </authorList>
    </citation>
    <scope>NUCLEOTIDE SEQUENCE</scope>
    <source>
        <strain evidence="4">Duluth1</strain>
        <tissue evidence="4">Whole animal</tissue>
    </source>
</reference>
<dbReference type="InterPro" id="IPR000242">
    <property type="entry name" value="PTP_cat"/>
</dbReference>
<dbReference type="PROSITE" id="PS50055">
    <property type="entry name" value="TYR_PHOSPHATASE_PTP"/>
    <property type="match status" value="1"/>
</dbReference>
<feature type="domain" description="Tyrosine specific protein phosphatases" evidence="3">
    <location>
        <begin position="172"/>
        <end position="227"/>
    </location>
</feature>
<gene>
    <name evidence="4" type="ORF">DPMN_050808</name>
</gene>
<proteinExistence type="predicted"/>
<evidence type="ECO:0000313" key="5">
    <source>
        <dbReference type="Proteomes" id="UP000828390"/>
    </source>
</evidence>
<dbReference type="InterPro" id="IPR003595">
    <property type="entry name" value="Tyr_Pase_cat"/>
</dbReference>